<sequence>MEFCSEHDAYKFYFGYAKYHGFGVRKDEVGYDKNHNIVMRQFLCNKAGLRDKKHFIRDDRKKKHRPLTRTNCKAKLRVHLDEKIGKWKVVSFEASHNHIRCEDKYVSLIPTYRGLSTTDKAQVDLLHAQGVRTCHIMGFMMEQKGDNDAMFFSRYVVGEEGELKHLFWSDGTSRSDFQCFGDVVAFDSTYKKNKYNKPLVIFSGKNHHSQTVIFGCCVVSDETIETYKWVLETFLDAMCNKEPKSIVTDGDGAMWEAIKQVFPNATHRLCGWHLQKNACQNVKNSNFLADFKRAMYGNFSSSGNFSSTEFEKFWQELVVKHEVQDNNWVNEVYRKRGMWAHAYLRDKFFAGIRTTSLCEGINSCIKTYIRRKNTIVELLYNFEHSLRDFRYNELVSDYNSLYTEPVLTSSLRKIERQAANLFTRNIFKQVASEIITAGSLNVTNKFEVEDKVCFKVDKFCERDWEHNVGYDKEEGKFVCDCMMYEFCGIPCSHIICVMRYEHMECFPSSLICKRWLKDAKSSYMSSFESEVEDTDMMVMARFALLAACCNSLCSIAAKKCDSFNFVRNEVLKLKEQLDKKLQLNENIEKNDSCDPNVVKTKGAPVTKKKKKNSRKCSNCKKSGHFITCPAVVSQQHDVSEINGVCGSESASITSARHKVKLFCWI</sequence>
<feature type="domain" description="SWIM-type" evidence="5">
    <location>
        <begin position="464"/>
        <end position="502"/>
    </location>
</feature>
<evidence type="ECO:0000256" key="3">
    <source>
        <dbReference type="ARBA" id="ARBA00022833"/>
    </source>
</evidence>
<dbReference type="InterPro" id="IPR018289">
    <property type="entry name" value="MULE_transposase_dom"/>
</dbReference>
<dbReference type="STRING" id="3821.A0A151SYL7"/>
<keyword evidence="3" id="KW-0862">Zinc</keyword>
<dbReference type="Gramene" id="C.cajan_14912.t">
    <property type="protein sequence ID" value="C.cajan_14912.t"/>
    <property type="gene ID" value="C.cajan_14912"/>
</dbReference>
<dbReference type="PANTHER" id="PTHR47718">
    <property type="entry name" value="OS01G0519700 PROTEIN"/>
    <property type="match status" value="1"/>
</dbReference>
<accession>A0A151SYL7</accession>
<evidence type="ECO:0000256" key="4">
    <source>
        <dbReference type="PROSITE-ProRule" id="PRU00325"/>
    </source>
</evidence>
<keyword evidence="2 4" id="KW-0863">Zinc-finger</keyword>
<evidence type="ECO:0000313" key="6">
    <source>
        <dbReference type="EMBL" id="KYP59904.1"/>
    </source>
</evidence>
<dbReference type="EMBL" id="CM003612">
    <property type="protein sequence ID" value="KYP59904.1"/>
    <property type="molecule type" value="Genomic_DNA"/>
</dbReference>
<keyword evidence="7" id="KW-1185">Reference proteome</keyword>
<dbReference type="InterPro" id="IPR004330">
    <property type="entry name" value="FAR1_DNA_bnd_dom"/>
</dbReference>
<evidence type="ECO:0000313" key="7">
    <source>
        <dbReference type="Proteomes" id="UP000075243"/>
    </source>
</evidence>
<evidence type="ECO:0000256" key="2">
    <source>
        <dbReference type="ARBA" id="ARBA00022771"/>
    </source>
</evidence>
<dbReference type="PANTHER" id="PTHR47718:SF15">
    <property type="entry name" value="PROTEIN FAR1-RELATED SEQUENCE 5-LIKE"/>
    <property type="match status" value="1"/>
</dbReference>
<protein>
    <submittedName>
        <fullName evidence="6">Protein FAR1-RELATED SEQUENCE 5</fullName>
    </submittedName>
</protein>
<dbReference type="Pfam" id="PF10551">
    <property type="entry name" value="MULE"/>
    <property type="match status" value="1"/>
</dbReference>
<evidence type="ECO:0000259" key="5">
    <source>
        <dbReference type="PROSITE" id="PS50966"/>
    </source>
</evidence>
<keyword evidence="1" id="KW-0479">Metal-binding</keyword>
<reference evidence="6 7" key="1">
    <citation type="journal article" date="2012" name="Nat. Biotechnol.">
        <title>Draft genome sequence of pigeonpea (Cajanus cajan), an orphan legume crop of resource-poor farmers.</title>
        <authorList>
            <person name="Varshney R.K."/>
            <person name="Chen W."/>
            <person name="Li Y."/>
            <person name="Bharti A.K."/>
            <person name="Saxena R.K."/>
            <person name="Schlueter J.A."/>
            <person name="Donoghue M.T."/>
            <person name="Azam S."/>
            <person name="Fan G."/>
            <person name="Whaley A.M."/>
            <person name="Farmer A.D."/>
            <person name="Sheridan J."/>
            <person name="Iwata A."/>
            <person name="Tuteja R."/>
            <person name="Penmetsa R.V."/>
            <person name="Wu W."/>
            <person name="Upadhyaya H.D."/>
            <person name="Yang S.P."/>
            <person name="Shah T."/>
            <person name="Saxena K.B."/>
            <person name="Michael T."/>
            <person name="McCombie W.R."/>
            <person name="Yang B."/>
            <person name="Zhang G."/>
            <person name="Yang H."/>
            <person name="Wang J."/>
            <person name="Spillane C."/>
            <person name="Cook D.R."/>
            <person name="May G.D."/>
            <person name="Xu X."/>
            <person name="Jackson S.A."/>
        </authorList>
    </citation>
    <scope>NUCLEOTIDE SEQUENCE [LARGE SCALE GENOMIC DNA]</scope>
    <source>
        <strain evidence="7">cv. Asha</strain>
    </source>
</reference>
<dbReference type="PROSITE" id="PS50966">
    <property type="entry name" value="ZF_SWIM"/>
    <property type="match status" value="1"/>
</dbReference>
<dbReference type="Proteomes" id="UP000075243">
    <property type="component" value="Chromosome 10"/>
</dbReference>
<dbReference type="InterPro" id="IPR007527">
    <property type="entry name" value="Znf_SWIM"/>
</dbReference>
<gene>
    <name evidence="6" type="ORF">KK1_015346</name>
</gene>
<name>A0A151SYL7_CAJCA</name>
<proteinExistence type="predicted"/>
<dbReference type="InterPro" id="IPR006564">
    <property type="entry name" value="Znf_PMZ"/>
</dbReference>
<dbReference type="OMA" id="CERDWEH"/>
<dbReference type="AlphaFoldDB" id="A0A151SYL7"/>
<dbReference type="SMART" id="SM00575">
    <property type="entry name" value="ZnF_PMZ"/>
    <property type="match status" value="1"/>
</dbReference>
<organism evidence="6 7">
    <name type="scientific">Cajanus cajan</name>
    <name type="common">Pigeon pea</name>
    <name type="synonym">Cajanus indicus</name>
    <dbReference type="NCBI Taxonomy" id="3821"/>
    <lineage>
        <taxon>Eukaryota</taxon>
        <taxon>Viridiplantae</taxon>
        <taxon>Streptophyta</taxon>
        <taxon>Embryophyta</taxon>
        <taxon>Tracheophyta</taxon>
        <taxon>Spermatophyta</taxon>
        <taxon>Magnoliopsida</taxon>
        <taxon>eudicotyledons</taxon>
        <taxon>Gunneridae</taxon>
        <taxon>Pentapetalae</taxon>
        <taxon>rosids</taxon>
        <taxon>fabids</taxon>
        <taxon>Fabales</taxon>
        <taxon>Fabaceae</taxon>
        <taxon>Papilionoideae</taxon>
        <taxon>50 kb inversion clade</taxon>
        <taxon>NPAAA clade</taxon>
        <taxon>indigoferoid/millettioid clade</taxon>
        <taxon>Phaseoleae</taxon>
        <taxon>Cajanus</taxon>
    </lineage>
</organism>
<evidence type="ECO:0000256" key="1">
    <source>
        <dbReference type="ARBA" id="ARBA00022723"/>
    </source>
</evidence>
<dbReference type="Pfam" id="PF03101">
    <property type="entry name" value="FAR1"/>
    <property type="match status" value="1"/>
</dbReference>
<dbReference type="GO" id="GO:0008270">
    <property type="term" value="F:zinc ion binding"/>
    <property type="evidence" value="ECO:0007669"/>
    <property type="project" value="UniProtKB-KW"/>
</dbReference>